<dbReference type="SUPFAM" id="SSF55031">
    <property type="entry name" value="Bacterial exopeptidase dimerisation domain"/>
    <property type="match status" value="1"/>
</dbReference>
<name>A0A7X2XVR7_9LACO</name>
<dbReference type="Gene3D" id="3.40.630.10">
    <property type="entry name" value="Zn peptidases"/>
    <property type="match status" value="2"/>
</dbReference>
<evidence type="ECO:0000256" key="5">
    <source>
        <dbReference type="ARBA" id="ARBA00022833"/>
    </source>
</evidence>
<dbReference type="InterPro" id="IPR002933">
    <property type="entry name" value="Peptidase_M20"/>
</dbReference>
<dbReference type="InterPro" id="IPR001261">
    <property type="entry name" value="ArgE/DapE_CS"/>
</dbReference>
<dbReference type="SUPFAM" id="SSF53187">
    <property type="entry name" value="Zn-dependent exopeptidases"/>
    <property type="match status" value="1"/>
</dbReference>
<dbReference type="InterPro" id="IPR050072">
    <property type="entry name" value="Peptidase_M20A"/>
</dbReference>
<sequence>MKETEKLQVVQSLINIQSVNGSETPVADYLIRLLGNHGIKAQRIEEFPGRFGFVAEIGDGQHPKLGLSGHLDTVAPGKLDSWTSPPFEATIRNRRIFGRGAADMKGGLAAMVITMIELSEQQLPVHGTLRLMATVSEELTESGAHFLAEHGYGDDLDAFIFGEPTGVALNDIDAYFNSGGAKIDPQQLVDVQNRILDSQAPEQHFLVTAHKGWMTYTVSAQGKSAHSSMPKMGVNAIDALVSYYVAEQELYDNLHEIDSQLGATVYSPDIIQGGHQVNSVPDTAFEQVKVRTIPELPNDDLIMRLQQLIDELNLNSGVDLTLTVNQSEPPVINPGRTNIVTELQLAAAKNLSEPCTLPIIGVSLGTDASEFRRFNPTADMIILGPGNTSAHQADEYLEMSSYFDFIHLYEQAANAFLSDPNNHSS</sequence>
<comment type="caution">
    <text evidence="7">The sequence shown here is derived from an EMBL/GenBank/DDBJ whole genome shotgun (WGS) entry which is preliminary data.</text>
</comment>
<dbReference type="InterPro" id="IPR011650">
    <property type="entry name" value="Peptidase_M20_dimer"/>
</dbReference>
<feature type="domain" description="Peptidase M20 dimerisation" evidence="6">
    <location>
        <begin position="208"/>
        <end position="313"/>
    </location>
</feature>
<comment type="cofactor">
    <cofactor evidence="1">
        <name>Zn(2+)</name>
        <dbReference type="ChEBI" id="CHEBI:29105"/>
    </cofactor>
</comment>
<dbReference type="GO" id="GO:0016787">
    <property type="term" value="F:hydrolase activity"/>
    <property type="evidence" value="ECO:0007669"/>
    <property type="project" value="UniProtKB-KW"/>
</dbReference>
<dbReference type="Pfam" id="PF01546">
    <property type="entry name" value="Peptidase_M20"/>
    <property type="match status" value="1"/>
</dbReference>
<evidence type="ECO:0000313" key="8">
    <source>
        <dbReference type="Proteomes" id="UP000466388"/>
    </source>
</evidence>
<dbReference type="PANTHER" id="PTHR43808:SF8">
    <property type="entry name" value="PEPTIDASE M20 DIMERISATION DOMAIN-CONTAINING PROTEIN"/>
    <property type="match status" value="1"/>
</dbReference>
<dbReference type="Gene3D" id="3.30.70.360">
    <property type="match status" value="1"/>
</dbReference>
<evidence type="ECO:0000256" key="1">
    <source>
        <dbReference type="ARBA" id="ARBA00001947"/>
    </source>
</evidence>
<dbReference type="RefSeq" id="WP_155431071.1">
    <property type="nucleotide sequence ID" value="NZ_WNJO01000003.1"/>
</dbReference>
<dbReference type="Pfam" id="PF07687">
    <property type="entry name" value="M20_dimer"/>
    <property type="match status" value="1"/>
</dbReference>
<keyword evidence="8" id="KW-1185">Reference proteome</keyword>
<dbReference type="NCBIfam" id="NF006365">
    <property type="entry name" value="PRK08588.1"/>
    <property type="match status" value="1"/>
</dbReference>
<dbReference type="PANTHER" id="PTHR43808">
    <property type="entry name" value="ACETYLORNITHINE DEACETYLASE"/>
    <property type="match status" value="1"/>
</dbReference>
<accession>A0A7X2XVR7</accession>
<dbReference type="GO" id="GO:0046872">
    <property type="term" value="F:metal ion binding"/>
    <property type="evidence" value="ECO:0007669"/>
    <property type="project" value="UniProtKB-KW"/>
</dbReference>
<gene>
    <name evidence="7" type="ORF">GM612_03870</name>
</gene>
<keyword evidence="3" id="KW-0479">Metal-binding</keyword>
<dbReference type="CDD" id="cd08659">
    <property type="entry name" value="M20_ArgE_DapE-like"/>
    <property type="match status" value="1"/>
</dbReference>
<keyword evidence="5" id="KW-0862">Zinc</keyword>
<dbReference type="AlphaFoldDB" id="A0A7X2XVR7"/>
<reference evidence="7 8" key="1">
    <citation type="submission" date="2019-11" db="EMBL/GenBank/DDBJ databases">
        <title>Lactobacillus sp. nov. CRM56-3, isolated from fermented tea leaves.</title>
        <authorList>
            <person name="Phuengjayaem S."/>
            <person name="Tanasupawat S."/>
        </authorList>
    </citation>
    <scope>NUCLEOTIDE SEQUENCE [LARGE SCALE GENOMIC DNA]</scope>
    <source>
        <strain evidence="7 8">CRM56-3</strain>
    </source>
</reference>
<evidence type="ECO:0000256" key="2">
    <source>
        <dbReference type="ARBA" id="ARBA00006247"/>
    </source>
</evidence>
<evidence type="ECO:0000256" key="3">
    <source>
        <dbReference type="ARBA" id="ARBA00022723"/>
    </source>
</evidence>
<comment type="similarity">
    <text evidence="2">Belongs to the peptidase M20A family.</text>
</comment>
<dbReference type="EMBL" id="WNJO01000003">
    <property type="protein sequence ID" value="MTV81793.1"/>
    <property type="molecule type" value="Genomic_DNA"/>
</dbReference>
<dbReference type="InterPro" id="IPR036264">
    <property type="entry name" value="Bact_exopeptidase_dim_dom"/>
</dbReference>
<dbReference type="Proteomes" id="UP000466388">
    <property type="component" value="Unassembled WGS sequence"/>
</dbReference>
<dbReference type="PROSITE" id="PS00758">
    <property type="entry name" value="ARGE_DAPE_CPG2_1"/>
    <property type="match status" value="1"/>
</dbReference>
<evidence type="ECO:0000259" key="6">
    <source>
        <dbReference type="Pfam" id="PF07687"/>
    </source>
</evidence>
<keyword evidence="4 7" id="KW-0378">Hydrolase</keyword>
<organism evidence="7 8">
    <name type="scientific">Secundilactobacillus folii</name>
    <dbReference type="NCBI Taxonomy" id="2678357"/>
    <lineage>
        <taxon>Bacteria</taxon>
        <taxon>Bacillati</taxon>
        <taxon>Bacillota</taxon>
        <taxon>Bacilli</taxon>
        <taxon>Lactobacillales</taxon>
        <taxon>Lactobacillaceae</taxon>
        <taxon>Secundilactobacillus</taxon>
    </lineage>
</organism>
<protein>
    <submittedName>
        <fullName evidence="7">M20/M25/M40 family metallo-hydrolase</fullName>
    </submittedName>
</protein>
<proteinExistence type="inferred from homology"/>
<evidence type="ECO:0000256" key="4">
    <source>
        <dbReference type="ARBA" id="ARBA00022801"/>
    </source>
</evidence>
<evidence type="ECO:0000313" key="7">
    <source>
        <dbReference type="EMBL" id="MTV81793.1"/>
    </source>
</evidence>